<protein>
    <submittedName>
        <fullName evidence="2">Membrane protein sypL</fullName>
    </submittedName>
</protein>
<accession>A0A0B8PA68</accession>
<name>A0A0B8PA68_9VIBR</name>
<dbReference type="EMBL" id="BBRZ01000251">
    <property type="protein sequence ID" value="GAM59799.1"/>
    <property type="molecule type" value="Genomic_DNA"/>
</dbReference>
<organism evidence="2 3">
    <name type="scientific">Vibrio ishigakensis</name>
    <dbReference type="NCBI Taxonomy" id="1481914"/>
    <lineage>
        <taxon>Bacteria</taxon>
        <taxon>Pseudomonadati</taxon>
        <taxon>Pseudomonadota</taxon>
        <taxon>Gammaproteobacteria</taxon>
        <taxon>Vibrionales</taxon>
        <taxon>Vibrionaceae</taxon>
        <taxon>Vibrio</taxon>
    </lineage>
</organism>
<keyword evidence="1" id="KW-0812">Transmembrane</keyword>
<sequence length="75" mass="8279">MTLGIIFASNRDIAWSNFSGIYWKIMVMTLAILWVVNDKEQLTKACWAIILAGGLVAMVANYNAAMGIGWLKEVA</sequence>
<keyword evidence="3" id="KW-1185">Reference proteome</keyword>
<keyword evidence="1" id="KW-0472">Membrane</keyword>
<evidence type="ECO:0000313" key="2">
    <source>
        <dbReference type="EMBL" id="GAM59799.1"/>
    </source>
</evidence>
<gene>
    <name evidence="2" type="ORF">JCM19231_4254</name>
</gene>
<feature type="transmembrane region" description="Helical" evidence="1">
    <location>
        <begin position="48"/>
        <end position="71"/>
    </location>
</feature>
<dbReference type="Proteomes" id="UP000031671">
    <property type="component" value="Unassembled WGS sequence"/>
</dbReference>
<reference evidence="2 3" key="1">
    <citation type="submission" date="2015-01" db="EMBL/GenBank/DDBJ databases">
        <title>Vibrio sp. C1 JCM 19231 whole genome shotgun sequence.</title>
        <authorList>
            <person name="Sawabe T."/>
            <person name="Meirelles P."/>
            <person name="Feng G."/>
            <person name="Sayaka M."/>
            <person name="Hattori M."/>
            <person name="Ohkuma M."/>
        </authorList>
    </citation>
    <scope>NUCLEOTIDE SEQUENCE [LARGE SCALE GENOMIC DNA]</scope>
    <source>
        <strain evidence="3">JCM 19231</strain>
    </source>
</reference>
<reference evidence="2 3" key="2">
    <citation type="submission" date="2015-01" db="EMBL/GenBank/DDBJ databases">
        <authorList>
            <consortium name="NBRP consortium"/>
            <person name="Sawabe T."/>
            <person name="Meirelles P."/>
            <person name="Feng G."/>
            <person name="Sayaka M."/>
            <person name="Hattori M."/>
            <person name="Ohkuma M."/>
        </authorList>
    </citation>
    <scope>NUCLEOTIDE SEQUENCE [LARGE SCALE GENOMIC DNA]</scope>
    <source>
        <strain evidence="3">JCM 19231</strain>
    </source>
</reference>
<dbReference type="AlphaFoldDB" id="A0A0B8PA68"/>
<evidence type="ECO:0000313" key="3">
    <source>
        <dbReference type="Proteomes" id="UP000031671"/>
    </source>
</evidence>
<feature type="transmembrane region" description="Helical" evidence="1">
    <location>
        <begin position="20"/>
        <end position="36"/>
    </location>
</feature>
<evidence type="ECO:0000256" key="1">
    <source>
        <dbReference type="SAM" id="Phobius"/>
    </source>
</evidence>
<comment type="caution">
    <text evidence="2">The sequence shown here is derived from an EMBL/GenBank/DDBJ whole genome shotgun (WGS) entry which is preliminary data.</text>
</comment>
<proteinExistence type="predicted"/>
<keyword evidence="1" id="KW-1133">Transmembrane helix</keyword>